<dbReference type="Pfam" id="PF21032">
    <property type="entry name" value="PROPPIN"/>
    <property type="match status" value="1"/>
</dbReference>
<evidence type="ECO:0000256" key="2">
    <source>
        <dbReference type="ARBA" id="ARBA00022737"/>
    </source>
</evidence>
<evidence type="ECO:0000256" key="3">
    <source>
        <dbReference type="ARBA" id="ARBA00025740"/>
    </source>
</evidence>
<proteinExistence type="inferred from homology"/>
<dbReference type="InterPro" id="IPR036322">
    <property type="entry name" value="WD40_repeat_dom_sf"/>
</dbReference>
<comment type="caution">
    <text evidence="4">The sequence shown here is derived from an EMBL/GenBank/DDBJ whole genome shotgun (WGS) entry which is preliminary data.</text>
</comment>
<gene>
    <name evidence="4" type="ORF">BSTOLATCC_MIC24164</name>
</gene>
<dbReference type="InterPro" id="IPR001680">
    <property type="entry name" value="WD40_rpt"/>
</dbReference>
<accession>A0AAU9IXL1</accession>
<evidence type="ECO:0000256" key="1">
    <source>
        <dbReference type="ARBA" id="ARBA00022574"/>
    </source>
</evidence>
<keyword evidence="5" id="KW-1185">Reference proteome</keyword>
<sequence>MVTQNPNQADELIYTGFNQDYSCFTLGTDSGFRIFNTYPLKYCFRRDFPGGFGIVELLYRSNIVALVGGGKSPRYPPNKVIIWDDHQMRPTGELCFRTEVKGVKLRRDRAVVLLENKIYVYSMQDLKIRDHILTAPNPKGVCALSSDNDRIILATPDREKGKIRISNYTEDRLIQITAHETSIACLGMNPQGTILASASDKGTTIKVYNIDDGSLMQELRRGIDRASIYCLSFHPSSLWLACSSDKGTIHIYSISQQNSANPRSAFSFMKSILPKYFDSECSFAQLRIKDSKSICTFGREPNTLIVINSDGNYCVAEFNPEEGGACNIIDQQQIMDLDIV</sequence>
<dbReference type="Gene3D" id="2.130.10.10">
    <property type="entry name" value="YVTN repeat-like/Quinoprotein amine dehydrogenase"/>
    <property type="match status" value="1"/>
</dbReference>
<dbReference type="Proteomes" id="UP001162131">
    <property type="component" value="Unassembled WGS sequence"/>
</dbReference>
<comment type="similarity">
    <text evidence="3">Belongs to the WD repeat PROPPIN family.</text>
</comment>
<evidence type="ECO:0000313" key="4">
    <source>
        <dbReference type="EMBL" id="CAG9319613.1"/>
    </source>
</evidence>
<dbReference type="AlphaFoldDB" id="A0AAU9IXL1"/>
<organism evidence="4 5">
    <name type="scientific">Blepharisma stoltei</name>
    <dbReference type="NCBI Taxonomy" id="1481888"/>
    <lineage>
        <taxon>Eukaryota</taxon>
        <taxon>Sar</taxon>
        <taxon>Alveolata</taxon>
        <taxon>Ciliophora</taxon>
        <taxon>Postciliodesmatophora</taxon>
        <taxon>Heterotrichea</taxon>
        <taxon>Heterotrichida</taxon>
        <taxon>Blepharismidae</taxon>
        <taxon>Blepharisma</taxon>
    </lineage>
</organism>
<name>A0AAU9IXL1_9CILI</name>
<dbReference type="InterPro" id="IPR048720">
    <property type="entry name" value="PROPPIN"/>
</dbReference>
<evidence type="ECO:0008006" key="6">
    <source>
        <dbReference type="Google" id="ProtNLM"/>
    </source>
</evidence>
<dbReference type="SMART" id="SM00320">
    <property type="entry name" value="WD40"/>
    <property type="match status" value="2"/>
</dbReference>
<keyword evidence="1" id="KW-0853">WD repeat</keyword>
<dbReference type="SUPFAM" id="SSF50978">
    <property type="entry name" value="WD40 repeat-like"/>
    <property type="match status" value="1"/>
</dbReference>
<dbReference type="GO" id="GO:0005737">
    <property type="term" value="C:cytoplasm"/>
    <property type="evidence" value="ECO:0007669"/>
    <property type="project" value="UniProtKB-ARBA"/>
</dbReference>
<evidence type="ECO:0000313" key="5">
    <source>
        <dbReference type="Proteomes" id="UP001162131"/>
    </source>
</evidence>
<dbReference type="EMBL" id="CAJZBQ010000023">
    <property type="protein sequence ID" value="CAG9319613.1"/>
    <property type="molecule type" value="Genomic_DNA"/>
</dbReference>
<dbReference type="PANTHER" id="PTHR11227">
    <property type="entry name" value="WD-REPEAT PROTEIN INTERACTING WITH PHOSPHOINOSIDES WIPI -RELATED"/>
    <property type="match status" value="1"/>
</dbReference>
<keyword evidence="2" id="KW-0677">Repeat</keyword>
<protein>
    <recommendedName>
        <fullName evidence="6">WD repeat domain phosphoinositide-interacting protein 3</fullName>
    </recommendedName>
</protein>
<reference evidence="4" key="1">
    <citation type="submission" date="2021-09" db="EMBL/GenBank/DDBJ databases">
        <authorList>
            <consortium name="AG Swart"/>
            <person name="Singh M."/>
            <person name="Singh A."/>
            <person name="Seah K."/>
            <person name="Emmerich C."/>
        </authorList>
    </citation>
    <scope>NUCLEOTIDE SEQUENCE</scope>
    <source>
        <strain evidence="4">ATCC30299</strain>
    </source>
</reference>
<dbReference type="InterPro" id="IPR015943">
    <property type="entry name" value="WD40/YVTN_repeat-like_dom_sf"/>
</dbReference>